<sequence>MARASFVQAGSPYSPRFSYNNKNYNNSNNNIVIFNNINNNNRSMRSGRALSSSSYSSSSCSCSCSSSFSSGASSNWKHQDLRSQAMNTTAQGILASSSGTVNGKSEPDHLLVLVHGIFARYELIKCHSQGSLSLKMLKLVKTRRKRYYVD</sequence>
<protein>
    <submittedName>
        <fullName evidence="1">Catalytic</fullName>
    </submittedName>
</protein>
<reference evidence="1" key="1">
    <citation type="submission" date="2018-02" db="EMBL/GenBank/DDBJ databases">
        <title>Rhizophora mucronata_Transcriptome.</title>
        <authorList>
            <person name="Meera S.P."/>
            <person name="Sreeshan A."/>
            <person name="Augustine A."/>
        </authorList>
    </citation>
    <scope>NUCLEOTIDE SEQUENCE</scope>
    <source>
        <tissue evidence="1">Leaf</tissue>
    </source>
</reference>
<proteinExistence type="predicted"/>
<name>A0A2P2KFC5_RHIMU</name>
<dbReference type="AlphaFoldDB" id="A0A2P2KFC5"/>
<accession>A0A2P2KFC5</accession>
<dbReference type="EMBL" id="GGEC01023937">
    <property type="protein sequence ID" value="MBX04421.1"/>
    <property type="molecule type" value="Transcribed_RNA"/>
</dbReference>
<evidence type="ECO:0000313" key="1">
    <source>
        <dbReference type="EMBL" id="MBX04421.1"/>
    </source>
</evidence>
<organism evidence="1">
    <name type="scientific">Rhizophora mucronata</name>
    <name type="common">Asiatic mangrove</name>
    <dbReference type="NCBI Taxonomy" id="61149"/>
    <lineage>
        <taxon>Eukaryota</taxon>
        <taxon>Viridiplantae</taxon>
        <taxon>Streptophyta</taxon>
        <taxon>Embryophyta</taxon>
        <taxon>Tracheophyta</taxon>
        <taxon>Spermatophyta</taxon>
        <taxon>Magnoliopsida</taxon>
        <taxon>eudicotyledons</taxon>
        <taxon>Gunneridae</taxon>
        <taxon>Pentapetalae</taxon>
        <taxon>rosids</taxon>
        <taxon>fabids</taxon>
        <taxon>Malpighiales</taxon>
        <taxon>Rhizophoraceae</taxon>
        <taxon>Rhizophora</taxon>
    </lineage>
</organism>